<dbReference type="InterPro" id="IPR001764">
    <property type="entry name" value="Glyco_hydro_3_N"/>
</dbReference>
<evidence type="ECO:0000256" key="2">
    <source>
        <dbReference type="ARBA" id="ARBA00022801"/>
    </source>
</evidence>
<dbReference type="Proteomes" id="UP001314681">
    <property type="component" value="Unassembled WGS sequence"/>
</dbReference>
<dbReference type="SUPFAM" id="SSF51445">
    <property type="entry name" value="(Trans)glycosidases"/>
    <property type="match status" value="1"/>
</dbReference>
<evidence type="ECO:0000313" key="5">
    <source>
        <dbReference type="Proteomes" id="UP001314681"/>
    </source>
</evidence>
<dbReference type="Gene3D" id="3.40.50.1700">
    <property type="entry name" value="Glycoside hydrolase family 3 C-terminal domain"/>
    <property type="match status" value="1"/>
</dbReference>
<organism evidence="4 5">
    <name type="scientific">Diplocloster modestus</name>
    <dbReference type="NCBI Taxonomy" id="2850322"/>
    <lineage>
        <taxon>Bacteria</taxon>
        <taxon>Bacillati</taxon>
        <taxon>Bacillota</taxon>
        <taxon>Clostridia</taxon>
        <taxon>Lachnospirales</taxon>
        <taxon>Lachnospiraceae</taxon>
        <taxon>Diplocloster</taxon>
    </lineage>
</organism>
<reference evidence="4 5" key="1">
    <citation type="submission" date="2021-06" db="EMBL/GenBank/DDBJ databases">
        <title>Description of novel taxa of the family Lachnospiraceae.</title>
        <authorList>
            <person name="Chaplin A.V."/>
            <person name="Sokolova S.R."/>
            <person name="Pikina A.P."/>
            <person name="Korzhanova M."/>
            <person name="Belova V."/>
            <person name="Korostin D."/>
            <person name="Efimov B.A."/>
        </authorList>
    </citation>
    <scope>NUCLEOTIDE SEQUENCE [LARGE SCALE GENOMIC DNA]</scope>
    <source>
        <strain evidence="4 5">ASD4241</strain>
    </source>
</reference>
<dbReference type="PANTHER" id="PTHR42715">
    <property type="entry name" value="BETA-GLUCOSIDASE"/>
    <property type="match status" value="1"/>
</dbReference>
<dbReference type="InterPro" id="IPR026891">
    <property type="entry name" value="Fn3-like"/>
</dbReference>
<feature type="domain" description="Fibronectin type III-like" evidence="3">
    <location>
        <begin position="617"/>
        <end position="687"/>
    </location>
</feature>
<keyword evidence="5" id="KW-1185">Reference proteome</keyword>
<dbReference type="Pfam" id="PF14310">
    <property type="entry name" value="Fn3-like"/>
    <property type="match status" value="1"/>
</dbReference>
<comment type="caution">
    <text evidence="4">The sequence shown here is derived from an EMBL/GenBank/DDBJ whole genome shotgun (WGS) entry which is preliminary data.</text>
</comment>
<dbReference type="Pfam" id="PF01915">
    <property type="entry name" value="Glyco_hydro_3_C"/>
    <property type="match status" value="1"/>
</dbReference>
<dbReference type="InterPro" id="IPR013783">
    <property type="entry name" value="Ig-like_fold"/>
</dbReference>
<name>A0ABS6K6Q3_9FIRM</name>
<comment type="similarity">
    <text evidence="1">Belongs to the glycosyl hydrolase 3 family.</text>
</comment>
<dbReference type="EMBL" id="JAHQCX010000005">
    <property type="protein sequence ID" value="MBU9726192.1"/>
    <property type="molecule type" value="Genomic_DNA"/>
</dbReference>
<dbReference type="SMART" id="SM01217">
    <property type="entry name" value="Fn3_like"/>
    <property type="match status" value="1"/>
</dbReference>
<evidence type="ECO:0000313" key="4">
    <source>
        <dbReference type="EMBL" id="MBU9726192.1"/>
    </source>
</evidence>
<evidence type="ECO:0000259" key="3">
    <source>
        <dbReference type="SMART" id="SM01217"/>
    </source>
</evidence>
<dbReference type="InterPro" id="IPR050288">
    <property type="entry name" value="Cellulose_deg_GH3"/>
</dbReference>
<proteinExistence type="inferred from homology"/>
<dbReference type="InterPro" id="IPR002772">
    <property type="entry name" value="Glyco_hydro_3_C"/>
</dbReference>
<gene>
    <name evidence="4" type="ORF">KTH90_09210</name>
</gene>
<protein>
    <submittedName>
        <fullName evidence="4">Glycoside hydrolase family 3 C-terminal domain-containing protein</fullName>
    </submittedName>
</protein>
<keyword evidence="2 4" id="KW-0378">Hydrolase</keyword>
<sequence>MATKLKDVGSIEKIISEMTVEEKAACITGGSSFYSRSMEKYGIPKLLLLDGGTGFNTNQFYLEEVFQEYAKKREQEGNPIDDEECVGRMGGLEIVLSDPDLWQKRSEYANASLKEKEYGCYPPGMLMGATWNPSVIEACGHALGKETNMRGVDVLLGSPNVNIHRDPLNGRLFEGYSEDPCLASKLAPSLVKGVQEEGVIANVKHFAANNQETDRMGVDEHISERALREIYLPGFQACVRAGCKTVMSAYNKINGVPCAQNRWLLQDVLRREWGFDGFVVTDWSAAYDQVEACAAGNDLVMPGPRQFNTLVKAVENKMLKEEDLDECVRNFLKIVLETPAMKGRRTAFDMREGIDAAYHAAKEGITLLKNNGVLPLKKGTGLAFYGECSKQMIACGAGSAAVNTSLNTSVYECAVAALGEENVCFGEIKEDTGAVIVTVGARGQEGADRPNMLMEPEDRAALDTAVQAAEERNLPVIVLLNVAGPVQIVDWEPKAAAILCLFLPGMQGGQAAMDILFGKVNPSGKLPLTFPKKYKDCPTYGNFPGYNSEVWYGEGIFVGYRYYERKGIEVMYPFGYGMSYTTFDITNVSAPASVNVDEDEVRVSVSVKNTGTMAGAEVIQLYIHDVEATLEKPVKELKAFQKVYLEAGEEKEIFLTLKKEDFASYDCRLGKWAAEPGEFLLLVGNSSANISQTVSVEILCENPYMIGPQTDVVKVVSNPRAVQIVEKVTDIKLRDVAGSYIVFQPLTPFERIWQECVMPAIKVGERESTEMQKEIYKEWKQL</sequence>
<evidence type="ECO:0000256" key="1">
    <source>
        <dbReference type="ARBA" id="ARBA00005336"/>
    </source>
</evidence>
<dbReference type="PRINTS" id="PR00133">
    <property type="entry name" value="GLHYDRLASE3"/>
</dbReference>
<dbReference type="Pfam" id="PF00933">
    <property type="entry name" value="Glyco_hydro_3"/>
    <property type="match status" value="1"/>
</dbReference>
<dbReference type="InterPro" id="IPR036881">
    <property type="entry name" value="Glyco_hydro_3_C_sf"/>
</dbReference>
<accession>A0ABS6K6Q3</accession>
<dbReference type="InterPro" id="IPR017853">
    <property type="entry name" value="GH"/>
</dbReference>
<dbReference type="SUPFAM" id="SSF52279">
    <property type="entry name" value="Beta-D-glucan exohydrolase, C-terminal domain"/>
    <property type="match status" value="1"/>
</dbReference>
<dbReference type="Gene3D" id="3.20.20.300">
    <property type="entry name" value="Glycoside hydrolase, family 3, N-terminal domain"/>
    <property type="match status" value="1"/>
</dbReference>
<dbReference type="InterPro" id="IPR036962">
    <property type="entry name" value="Glyco_hydro_3_N_sf"/>
</dbReference>
<dbReference type="RefSeq" id="WP_238726681.1">
    <property type="nucleotide sequence ID" value="NZ_JAHQCX010000005.1"/>
</dbReference>
<dbReference type="Gene3D" id="2.60.40.10">
    <property type="entry name" value="Immunoglobulins"/>
    <property type="match status" value="1"/>
</dbReference>
<dbReference type="PANTHER" id="PTHR42715:SF10">
    <property type="entry name" value="BETA-GLUCOSIDASE"/>
    <property type="match status" value="1"/>
</dbReference>
<dbReference type="GO" id="GO:0016787">
    <property type="term" value="F:hydrolase activity"/>
    <property type="evidence" value="ECO:0007669"/>
    <property type="project" value="UniProtKB-KW"/>
</dbReference>